<keyword evidence="3" id="KW-1185">Reference proteome</keyword>
<gene>
    <name evidence="2" type="ORF">DCAR_0208184</name>
</gene>
<dbReference type="Proteomes" id="UP000077755">
    <property type="component" value="Chromosome 2"/>
</dbReference>
<reference evidence="2" key="1">
    <citation type="journal article" date="2016" name="Nat. Genet.">
        <title>A high-quality carrot genome assembly provides new insights into carotenoid accumulation and asterid genome evolution.</title>
        <authorList>
            <person name="Iorizzo M."/>
            <person name="Ellison S."/>
            <person name="Senalik D."/>
            <person name="Zeng P."/>
            <person name="Satapoomin P."/>
            <person name="Huang J."/>
            <person name="Bowman M."/>
            <person name="Iovene M."/>
            <person name="Sanseverino W."/>
            <person name="Cavagnaro P."/>
            <person name="Yildiz M."/>
            <person name="Macko-Podgorni A."/>
            <person name="Moranska E."/>
            <person name="Grzebelus E."/>
            <person name="Grzebelus D."/>
            <person name="Ashrafi H."/>
            <person name="Zheng Z."/>
            <person name="Cheng S."/>
            <person name="Spooner D."/>
            <person name="Van Deynze A."/>
            <person name="Simon P."/>
        </authorList>
    </citation>
    <scope>NUCLEOTIDE SEQUENCE</scope>
    <source>
        <tissue evidence="2">Leaf</tissue>
    </source>
</reference>
<evidence type="ECO:0000256" key="1">
    <source>
        <dbReference type="SAM" id="MobiDB-lite"/>
    </source>
</evidence>
<evidence type="ECO:0000313" key="3">
    <source>
        <dbReference type="Proteomes" id="UP000077755"/>
    </source>
</evidence>
<proteinExistence type="predicted"/>
<name>A0AAF1AMT0_DAUCS</name>
<organism evidence="2 3">
    <name type="scientific">Daucus carota subsp. sativus</name>
    <name type="common">Carrot</name>
    <dbReference type="NCBI Taxonomy" id="79200"/>
    <lineage>
        <taxon>Eukaryota</taxon>
        <taxon>Viridiplantae</taxon>
        <taxon>Streptophyta</taxon>
        <taxon>Embryophyta</taxon>
        <taxon>Tracheophyta</taxon>
        <taxon>Spermatophyta</taxon>
        <taxon>Magnoliopsida</taxon>
        <taxon>eudicotyledons</taxon>
        <taxon>Gunneridae</taxon>
        <taxon>Pentapetalae</taxon>
        <taxon>asterids</taxon>
        <taxon>campanulids</taxon>
        <taxon>Apiales</taxon>
        <taxon>Apiaceae</taxon>
        <taxon>Apioideae</taxon>
        <taxon>Scandiceae</taxon>
        <taxon>Daucinae</taxon>
        <taxon>Daucus</taxon>
        <taxon>Daucus sect. Daucus</taxon>
    </lineage>
</organism>
<dbReference type="EMBL" id="CP093344">
    <property type="protein sequence ID" value="WOG88949.1"/>
    <property type="molecule type" value="Genomic_DNA"/>
</dbReference>
<feature type="region of interest" description="Disordered" evidence="1">
    <location>
        <begin position="1"/>
        <end position="26"/>
    </location>
</feature>
<sequence length="109" mass="12683">MQRQRSLSASEAPTAKKKAKKMRKEEAAADLGGERLDYMAVAAMDIVLTEWEERCSAWSWMLGDDHMMASWCPLWDVQLMGNAYQDYLFDEVVWDDDIWNIKHINNIPN</sequence>
<dbReference type="AlphaFoldDB" id="A0AAF1AMT0"/>
<protein>
    <submittedName>
        <fullName evidence="2">Uncharacterized protein</fullName>
    </submittedName>
</protein>
<accession>A0AAF1AMT0</accession>
<evidence type="ECO:0000313" key="2">
    <source>
        <dbReference type="EMBL" id="WOG88949.1"/>
    </source>
</evidence>
<reference evidence="2" key="2">
    <citation type="submission" date="2022-03" db="EMBL/GenBank/DDBJ databases">
        <title>Draft title - Genomic analysis of global carrot germplasm unveils the trajectory of domestication and the origin of high carotenoid orange carrot.</title>
        <authorList>
            <person name="Iorizzo M."/>
            <person name="Ellison S."/>
            <person name="Senalik D."/>
            <person name="Macko-Podgorni A."/>
            <person name="Grzebelus D."/>
            <person name="Bostan H."/>
            <person name="Rolling W."/>
            <person name="Curaba J."/>
            <person name="Simon P."/>
        </authorList>
    </citation>
    <scope>NUCLEOTIDE SEQUENCE</scope>
    <source>
        <tissue evidence="2">Leaf</tissue>
    </source>
</reference>